<evidence type="ECO:0000256" key="3">
    <source>
        <dbReference type="SAM" id="Phobius"/>
    </source>
</evidence>
<sequence>MSTAIAIHQYQRFQHEPWRLSTAVVISGLIHALLLSIALGGQTFGIPAFQFPWQERRLAVNDLQVLLMPSQTRPTTPALPEVGLPASSPEPTLTIKRSANALGDMPPAMSHSAPAFSTTSTPLSPASPAALPDTDMPAAKIPDIPLPTAPAAPPVALPANPDPVRQQLQREDPDATRERARLEQEQLVADKLRQSELVAEAQREAMRQEQMTLEVTRAEQAVKLAAAQLDTERQEQLRREALRLEQARLEESARQELLQQEAVRAAQVAKAEAVRKEAERLELARQEKLRQETIQQEQARQVEKARQDAALQEQVHAQSAQLDAERREAARQEQMRQEAARQAQQEAAKQEAARLEKTRQEQVRLEKERQEAEHEERLRAIGRQLNEEAAQRDAALKNPSRSLLPTVSGLRRGWLFGRADTNGELVQYAETISKKFELNMAFDMLRDVVKQRHVSPMVTIAIRADGSVENVTFVVSSGVSAIDDAIRKVIATQAPYGAFPPGLARQYDVLEIRRTWVFDTAIRLQ</sequence>
<dbReference type="AlphaFoldDB" id="A0A6L6QC42"/>
<dbReference type="Pfam" id="PF13103">
    <property type="entry name" value="TonB_2"/>
    <property type="match status" value="1"/>
</dbReference>
<organism evidence="4 5">
    <name type="scientific">Massilia eburnea</name>
    <dbReference type="NCBI Taxonomy" id="1776165"/>
    <lineage>
        <taxon>Bacteria</taxon>
        <taxon>Pseudomonadati</taxon>
        <taxon>Pseudomonadota</taxon>
        <taxon>Betaproteobacteria</taxon>
        <taxon>Burkholderiales</taxon>
        <taxon>Oxalobacteraceae</taxon>
        <taxon>Telluria group</taxon>
        <taxon>Massilia</taxon>
    </lineage>
</organism>
<gene>
    <name evidence="4" type="ORF">GM658_05510</name>
</gene>
<keyword evidence="3" id="KW-0472">Membrane</keyword>
<keyword evidence="3" id="KW-0812">Transmembrane</keyword>
<dbReference type="RefSeq" id="WP_155452996.1">
    <property type="nucleotide sequence ID" value="NZ_WNKX01000003.1"/>
</dbReference>
<evidence type="ECO:0000256" key="2">
    <source>
        <dbReference type="SAM" id="MobiDB-lite"/>
    </source>
</evidence>
<proteinExistence type="predicted"/>
<protein>
    <recommendedName>
        <fullName evidence="6">TonB family protein</fullName>
    </recommendedName>
</protein>
<keyword evidence="1" id="KW-0175">Coiled coil</keyword>
<feature type="compositionally biased region" description="Low complexity" evidence="2">
    <location>
        <begin position="112"/>
        <end position="132"/>
    </location>
</feature>
<name>A0A6L6QC42_9BURK</name>
<dbReference type="Proteomes" id="UP000472320">
    <property type="component" value="Unassembled WGS sequence"/>
</dbReference>
<evidence type="ECO:0008006" key="6">
    <source>
        <dbReference type="Google" id="ProtNLM"/>
    </source>
</evidence>
<feature type="coiled-coil region" evidence="1">
    <location>
        <begin position="215"/>
        <end position="296"/>
    </location>
</feature>
<comment type="caution">
    <text evidence="4">The sequence shown here is derived from an EMBL/GenBank/DDBJ whole genome shotgun (WGS) entry which is preliminary data.</text>
</comment>
<feature type="compositionally biased region" description="Basic and acidic residues" evidence="2">
    <location>
        <begin position="348"/>
        <end position="375"/>
    </location>
</feature>
<accession>A0A6L6QC42</accession>
<evidence type="ECO:0000313" key="5">
    <source>
        <dbReference type="Proteomes" id="UP000472320"/>
    </source>
</evidence>
<feature type="region of interest" description="Disordered" evidence="2">
    <location>
        <begin position="305"/>
        <end position="375"/>
    </location>
</feature>
<dbReference type="OrthoDB" id="9803361at2"/>
<reference evidence="4 5" key="1">
    <citation type="submission" date="2019-11" db="EMBL/GenBank/DDBJ databases">
        <title>Type strains purchased from KCTC, JCM and DSMZ.</title>
        <authorList>
            <person name="Lu H."/>
        </authorList>
    </citation>
    <scope>NUCLEOTIDE SEQUENCE [LARGE SCALE GENOMIC DNA]</scope>
    <source>
        <strain evidence="4 5">JCM 31587</strain>
    </source>
</reference>
<dbReference type="SUPFAM" id="SSF74653">
    <property type="entry name" value="TolA/TonB C-terminal domain"/>
    <property type="match status" value="1"/>
</dbReference>
<feature type="compositionally biased region" description="Basic and acidic residues" evidence="2">
    <location>
        <begin position="168"/>
        <end position="177"/>
    </location>
</feature>
<evidence type="ECO:0000313" key="4">
    <source>
        <dbReference type="EMBL" id="MTW10052.1"/>
    </source>
</evidence>
<dbReference type="EMBL" id="WNKX01000003">
    <property type="protein sequence ID" value="MTW10052.1"/>
    <property type="molecule type" value="Genomic_DNA"/>
</dbReference>
<feature type="compositionally biased region" description="Pro residues" evidence="2">
    <location>
        <begin position="144"/>
        <end position="156"/>
    </location>
</feature>
<dbReference type="Gene3D" id="3.30.1150.10">
    <property type="match status" value="1"/>
</dbReference>
<evidence type="ECO:0000256" key="1">
    <source>
        <dbReference type="SAM" id="Coils"/>
    </source>
</evidence>
<keyword evidence="3" id="KW-1133">Transmembrane helix</keyword>
<feature type="region of interest" description="Disordered" evidence="2">
    <location>
        <begin position="102"/>
        <end position="177"/>
    </location>
</feature>
<keyword evidence="5" id="KW-1185">Reference proteome</keyword>
<feature type="transmembrane region" description="Helical" evidence="3">
    <location>
        <begin position="20"/>
        <end position="41"/>
    </location>
</feature>
<feature type="compositionally biased region" description="Basic and acidic residues" evidence="2">
    <location>
        <begin position="323"/>
        <end position="339"/>
    </location>
</feature>